<dbReference type="SUPFAM" id="SSF51735">
    <property type="entry name" value="NAD(P)-binding Rossmann-fold domains"/>
    <property type="match status" value="1"/>
</dbReference>
<dbReference type="SUPFAM" id="SSF52540">
    <property type="entry name" value="P-loop containing nucleoside triphosphate hydrolases"/>
    <property type="match status" value="1"/>
</dbReference>
<feature type="compositionally biased region" description="Basic and acidic residues" evidence="11">
    <location>
        <begin position="13"/>
        <end position="33"/>
    </location>
</feature>
<dbReference type="HAMAP" id="MF_00328">
    <property type="entry name" value="Guanylate_kinase"/>
    <property type="match status" value="1"/>
</dbReference>
<feature type="compositionally biased region" description="Low complexity" evidence="11">
    <location>
        <begin position="242"/>
        <end position="254"/>
    </location>
</feature>
<feature type="compositionally biased region" description="Basic and acidic residues" evidence="11">
    <location>
        <begin position="306"/>
        <end position="318"/>
    </location>
</feature>
<dbReference type="GO" id="GO:0016616">
    <property type="term" value="F:oxidoreductase activity, acting on the CH-OH group of donors, NAD or NADP as acceptor"/>
    <property type="evidence" value="ECO:0007669"/>
    <property type="project" value="UniProtKB-ARBA"/>
</dbReference>
<keyword evidence="6" id="KW-0067">ATP-binding</keyword>
<evidence type="ECO:0000256" key="8">
    <source>
        <dbReference type="ARBA" id="ARBA00048594"/>
    </source>
</evidence>
<evidence type="ECO:0000256" key="4">
    <source>
        <dbReference type="ARBA" id="ARBA00022741"/>
    </source>
</evidence>
<dbReference type="SMART" id="SM00072">
    <property type="entry name" value="GuKc"/>
    <property type="match status" value="1"/>
</dbReference>
<evidence type="ECO:0000256" key="1">
    <source>
        <dbReference type="ARBA" id="ARBA00005790"/>
    </source>
</evidence>
<keyword evidence="4" id="KW-0547">Nucleotide-binding</keyword>
<dbReference type="InterPro" id="IPR027417">
    <property type="entry name" value="P-loop_NTPase"/>
</dbReference>
<dbReference type="Pfam" id="PF00106">
    <property type="entry name" value="adh_short"/>
    <property type="match status" value="1"/>
</dbReference>
<dbReference type="PRINTS" id="PR00080">
    <property type="entry name" value="SDRFAMILY"/>
</dbReference>
<evidence type="ECO:0000256" key="9">
    <source>
        <dbReference type="ARBA" id="ARBA00067520"/>
    </source>
</evidence>
<evidence type="ECO:0000256" key="5">
    <source>
        <dbReference type="ARBA" id="ARBA00022777"/>
    </source>
</evidence>
<dbReference type="PROSITE" id="PS50052">
    <property type="entry name" value="GUANYLATE_KINASE_2"/>
    <property type="match status" value="1"/>
</dbReference>
<dbReference type="PROSITE" id="PS00856">
    <property type="entry name" value="GUANYLATE_KINASE_1"/>
    <property type="match status" value="1"/>
</dbReference>
<dbReference type="FunFam" id="3.40.50.300:FF:000776">
    <property type="entry name" value="Guanylate kinase 2"/>
    <property type="match status" value="1"/>
</dbReference>
<dbReference type="PANTHER" id="PTHR23117">
    <property type="entry name" value="GUANYLATE KINASE-RELATED"/>
    <property type="match status" value="1"/>
</dbReference>
<evidence type="ECO:0000256" key="7">
    <source>
        <dbReference type="ARBA" id="ARBA00023002"/>
    </source>
</evidence>
<evidence type="ECO:0000256" key="3">
    <source>
        <dbReference type="ARBA" id="ARBA00022679"/>
    </source>
</evidence>
<feature type="region of interest" description="Disordered" evidence="11">
    <location>
        <begin position="227"/>
        <end position="331"/>
    </location>
</feature>
<evidence type="ECO:0000256" key="6">
    <source>
        <dbReference type="ARBA" id="ARBA00022840"/>
    </source>
</evidence>
<evidence type="ECO:0000256" key="10">
    <source>
        <dbReference type="ARBA" id="ARBA00081967"/>
    </source>
</evidence>
<dbReference type="NCBIfam" id="TIGR03263">
    <property type="entry name" value="guanyl_kin"/>
    <property type="match status" value="1"/>
</dbReference>
<evidence type="ECO:0000313" key="13">
    <source>
        <dbReference type="EMBL" id="CAD9210271.1"/>
    </source>
</evidence>
<evidence type="ECO:0000259" key="12">
    <source>
        <dbReference type="PROSITE" id="PS50052"/>
    </source>
</evidence>
<dbReference type="InterPro" id="IPR036291">
    <property type="entry name" value="NAD(P)-bd_dom_sf"/>
</dbReference>
<dbReference type="PANTHER" id="PTHR23117:SF13">
    <property type="entry name" value="GUANYLATE KINASE"/>
    <property type="match status" value="1"/>
</dbReference>
<name>A0A7S1SW85_9CHLO</name>
<dbReference type="GO" id="GO:0005524">
    <property type="term" value="F:ATP binding"/>
    <property type="evidence" value="ECO:0007669"/>
    <property type="project" value="UniProtKB-KW"/>
</dbReference>
<sequence length="578" mass="60946">MGATESVPADVEEQGRYEAVEGGRRDDEARGEGAEPWALVVCGPSGVGKGTLLRALMEAEPSRFGFSVSHTTRPPRAGEKDGDHYHFVSEEDFQEAVKAGAFLEHARVHGSLYGTSLASVAAVAASSRCCLLDIDVQGARAVRASGMRAIFVFIAPPSEEELIARIRGRATESEETLAIRVENGRRELESLDEPGLFDYMIVNDDLESAHEQFFAVAHMALAGEDPAAAGDEDAGAPPAPVPSKEAVAPAAAAPEEIRESKGEKEAKNRNEEEEKGGEGEPETPHVEGERAKGEVAHVSPPTLEKVWADVKGDSDHPRPGPPSPADRSSDWANKVAVVTGASSGIGRCIALELLQSDVRVVAVARRRERLEALQTEVAGLGIDPGNLLPVVLDVTKEAEVLALPKIIGRRWPGAGIDILVNNAAVRRGDAALVSGSTAAWVEMISTNVLAVSMCMREAVANMESRAAGGHIINIGQLRRGGDEDASDGFYHATKAAVAALTDALRVEVRERGVPVRVSLISPSAVNTEFGGAAAAGEHQQPSASRQKLDASDVAAAVLWCLAAPSHVDVSSIGLREAY</sequence>
<keyword evidence="7" id="KW-0560">Oxidoreductase</keyword>
<dbReference type="CDD" id="cd00071">
    <property type="entry name" value="GMPK"/>
    <property type="match status" value="1"/>
</dbReference>
<feature type="domain" description="Guanylate kinase-like" evidence="12">
    <location>
        <begin position="36"/>
        <end position="218"/>
    </location>
</feature>
<accession>A0A7S1SW85</accession>
<organism evidence="13">
    <name type="scientific">Tetraselmis chuii</name>
    <dbReference type="NCBI Taxonomy" id="63592"/>
    <lineage>
        <taxon>Eukaryota</taxon>
        <taxon>Viridiplantae</taxon>
        <taxon>Chlorophyta</taxon>
        <taxon>core chlorophytes</taxon>
        <taxon>Chlorodendrophyceae</taxon>
        <taxon>Chlorodendrales</taxon>
        <taxon>Chlorodendraceae</taxon>
        <taxon>Tetraselmis</taxon>
    </lineage>
</organism>
<dbReference type="AlphaFoldDB" id="A0A7S1SW85"/>
<feature type="region of interest" description="Disordered" evidence="11">
    <location>
        <begin position="1"/>
        <end position="35"/>
    </location>
</feature>
<dbReference type="PRINTS" id="PR00081">
    <property type="entry name" value="GDHRDH"/>
</dbReference>
<dbReference type="FunFam" id="3.30.63.10:FF:000002">
    <property type="entry name" value="Guanylate kinase 1"/>
    <property type="match status" value="1"/>
</dbReference>
<evidence type="ECO:0000256" key="2">
    <source>
        <dbReference type="ARBA" id="ARBA00012961"/>
    </source>
</evidence>
<dbReference type="InterPro" id="IPR008145">
    <property type="entry name" value="GK/Ca_channel_bsu"/>
</dbReference>
<dbReference type="FunFam" id="3.40.50.720:FF:000047">
    <property type="entry name" value="NADP-dependent L-serine/L-allo-threonine dehydrogenase"/>
    <property type="match status" value="1"/>
</dbReference>
<dbReference type="InterPro" id="IPR002347">
    <property type="entry name" value="SDR_fam"/>
</dbReference>
<dbReference type="Gene3D" id="3.40.50.720">
    <property type="entry name" value="NAD(P)-binding Rossmann-like Domain"/>
    <property type="match status" value="1"/>
</dbReference>
<keyword evidence="5" id="KW-0418">Kinase</keyword>
<gene>
    <name evidence="13" type="ORF">TCHU04912_LOCUS12510</name>
</gene>
<dbReference type="InterPro" id="IPR020590">
    <property type="entry name" value="Guanylate_kinase_CS"/>
</dbReference>
<reference evidence="13" key="1">
    <citation type="submission" date="2021-01" db="EMBL/GenBank/DDBJ databases">
        <authorList>
            <person name="Corre E."/>
            <person name="Pelletier E."/>
            <person name="Niang G."/>
            <person name="Scheremetjew M."/>
            <person name="Finn R."/>
            <person name="Kale V."/>
            <person name="Holt S."/>
            <person name="Cochrane G."/>
            <person name="Meng A."/>
            <person name="Brown T."/>
            <person name="Cohen L."/>
        </authorList>
    </citation>
    <scope>NUCLEOTIDE SEQUENCE</scope>
    <source>
        <strain evidence="13">PLY429</strain>
    </source>
</reference>
<dbReference type="Gene3D" id="3.40.50.300">
    <property type="entry name" value="P-loop containing nucleotide triphosphate hydrolases"/>
    <property type="match status" value="1"/>
</dbReference>
<dbReference type="Pfam" id="PF00625">
    <property type="entry name" value="Guanylate_kin"/>
    <property type="match status" value="1"/>
</dbReference>
<protein>
    <recommendedName>
        <fullName evidence="9">Guanylate kinase 1</fullName>
        <ecNumber evidence="2">2.7.4.8</ecNumber>
    </recommendedName>
    <alternativeName>
        <fullName evidence="10">GMP kinase 1</fullName>
    </alternativeName>
</protein>
<dbReference type="EC" id="2.7.4.8" evidence="2"/>
<comment type="similarity">
    <text evidence="1">Belongs to the guanylate kinase family.</text>
</comment>
<dbReference type="GO" id="GO:0005829">
    <property type="term" value="C:cytosol"/>
    <property type="evidence" value="ECO:0007669"/>
    <property type="project" value="TreeGrafter"/>
</dbReference>
<feature type="compositionally biased region" description="Basic and acidic residues" evidence="11">
    <location>
        <begin position="255"/>
        <end position="295"/>
    </location>
</feature>
<comment type="catalytic activity">
    <reaction evidence="8">
        <text>GMP + ATP = GDP + ADP</text>
        <dbReference type="Rhea" id="RHEA:20780"/>
        <dbReference type="ChEBI" id="CHEBI:30616"/>
        <dbReference type="ChEBI" id="CHEBI:58115"/>
        <dbReference type="ChEBI" id="CHEBI:58189"/>
        <dbReference type="ChEBI" id="CHEBI:456216"/>
        <dbReference type="EC" id="2.7.4.8"/>
    </reaction>
</comment>
<dbReference type="EMBL" id="HBGG01024048">
    <property type="protein sequence ID" value="CAD9210271.1"/>
    <property type="molecule type" value="Transcribed_RNA"/>
</dbReference>
<dbReference type="InterPro" id="IPR008144">
    <property type="entry name" value="Guanylate_kin-like_dom"/>
</dbReference>
<dbReference type="GO" id="GO:0004385">
    <property type="term" value="F:GMP kinase activity"/>
    <property type="evidence" value="ECO:0007669"/>
    <property type="project" value="UniProtKB-EC"/>
</dbReference>
<proteinExistence type="inferred from homology"/>
<keyword evidence="3" id="KW-0808">Transferase</keyword>
<dbReference type="InterPro" id="IPR017665">
    <property type="entry name" value="Guanylate_kinase"/>
</dbReference>
<dbReference type="Gene3D" id="3.30.63.10">
    <property type="entry name" value="Guanylate Kinase phosphate binding domain"/>
    <property type="match status" value="1"/>
</dbReference>
<evidence type="ECO:0000256" key="11">
    <source>
        <dbReference type="SAM" id="MobiDB-lite"/>
    </source>
</evidence>